<comment type="caution">
    <text evidence="2">The sequence shown here is derived from an EMBL/GenBank/DDBJ whole genome shotgun (WGS) entry which is preliminary data.</text>
</comment>
<dbReference type="EMBL" id="JACMSC010000022">
    <property type="protein sequence ID" value="KAG6468975.1"/>
    <property type="molecule type" value="Genomic_DNA"/>
</dbReference>
<reference evidence="2 3" key="1">
    <citation type="submission" date="2020-08" db="EMBL/GenBank/DDBJ databases">
        <title>Plant Genome Project.</title>
        <authorList>
            <person name="Zhang R.-G."/>
        </authorList>
    </citation>
    <scope>NUCLEOTIDE SEQUENCE [LARGE SCALE GENOMIC DNA]</scope>
    <source>
        <tissue evidence="2">Rhizome</tissue>
    </source>
</reference>
<organism evidence="2 3">
    <name type="scientific">Zingiber officinale</name>
    <name type="common">Ginger</name>
    <name type="synonym">Amomum zingiber</name>
    <dbReference type="NCBI Taxonomy" id="94328"/>
    <lineage>
        <taxon>Eukaryota</taxon>
        <taxon>Viridiplantae</taxon>
        <taxon>Streptophyta</taxon>
        <taxon>Embryophyta</taxon>
        <taxon>Tracheophyta</taxon>
        <taxon>Spermatophyta</taxon>
        <taxon>Magnoliopsida</taxon>
        <taxon>Liliopsida</taxon>
        <taxon>Zingiberales</taxon>
        <taxon>Zingiberaceae</taxon>
        <taxon>Zingiber</taxon>
    </lineage>
</organism>
<name>A0A8J5EAF1_ZINOF</name>
<feature type="compositionally biased region" description="Basic and acidic residues" evidence="1">
    <location>
        <begin position="1"/>
        <end position="11"/>
    </location>
</feature>
<evidence type="ECO:0000313" key="3">
    <source>
        <dbReference type="Proteomes" id="UP000734854"/>
    </source>
</evidence>
<protein>
    <submittedName>
        <fullName evidence="2">Uncharacterized protein</fullName>
    </submittedName>
</protein>
<accession>A0A8J5EAF1</accession>
<feature type="region of interest" description="Disordered" evidence="1">
    <location>
        <begin position="1"/>
        <end position="33"/>
    </location>
</feature>
<sequence length="97" mass="10602">MKEEDLAERPIRKVPTALPKGTNPEDRSPWNPGMRIFRSTTVPIASGVEAAMVEDGGLESSLETAEDRRKRVQQVGEAACSARCLVDMESVKSATEE</sequence>
<evidence type="ECO:0000256" key="1">
    <source>
        <dbReference type="SAM" id="MobiDB-lite"/>
    </source>
</evidence>
<proteinExistence type="predicted"/>
<keyword evidence="3" id="KW-1185">Reference proteome</keyword>
<gene>
    <name evidence="2" type="ORF">ZIOFF_073670</name>
</gene>
<dbReference type="AlphaFoldDB" id="A0A8J5EAF1"/>
<evidence type="ECO:0000313" key="2">
    <source>
        <dbReference type="EMBL" id="KAG6468975.1"/>
    </source>
</evidence>
<dbReference type="Proteomes" id="UP000734854">
    <property type="component" value="Unassembled WGS sequence"/>
</dbReference>